<dbReference type="PANTHER" id="PTHR46586">
    <property type="entry name" value="ANKYRIN REPEAT-CONTAINING PROTEIN"/>
    <property type="match status" value="1"/>
</dbReference>
<evidence type="ECO:0000313" key="2">
    <source>
        <dbReference type="Proteomes" id="UP000704712"/>
    </source>
</evidence>
<evidence type="ECO:0000313" key="1">
    <source>
        <dbReference type="EMBL" id="KAF4132126.1"/>
    </source>
</evidence>
<organism evidence="1 2">
    <name type="scientific">Phytophthora infestans</name>
    <name type="common">Potato late blight agent</name>
    <name type="synonym">Botrytis infestans</name>
    <dbReference type="NCBI Taxonomy" id="4787"/>
    <lineage>
        <taxon>Eukaryota</taxon>
        <taxon>Sar</taxon>
        <taxon>Stramenopiles</taxon>
        <taxon>Oomycota</taxon>
        <taxon>Peronosporomycetes</taxon>
        <taxon>Peronosporales</taxon>
        <taxon>Peronosporaceae</taxon>
        <taxon>Phytophthora</taxon>
    </lineage>
</organism>
<dbReference type="EMBL" id="JAACNO010002612">
    <property type="protein sequence ID" value="KAF4132126.1"/>
    <property type="molecule type" value="Genomic_DNA"/>
</dbReference>
<feature type="non-terminal residue" evidence="1">
    <location>
        <position position="1"/>
    </location>
</feature>
<name>A0A8S9TTH8_PHYIN</name>
<dbReference type="Proteomes" id="UP000704712">
    <property type="component" value="Unassembled WGS sequence"/>
</dbReference>
<dbReference type="Gene3D" id="1.25.40.20">
    <property type="entry name" value="Ankyrin repeat-containing domain"/>
    <property type="match status" value="1"/>
</dbReference>
<comment type="caution">
    <text evidence="1">The sequence shown here is derived from an EMBL/GenBank/DDBJ whole genome shotgun (WGS) entry which is preliminary data.</text>
</comment>
<feature type="non-terminal residue" evidence="1">
    <location>
        <position position="323"/>
    </location>
</feature>
<protein>
    <recommendedName>
        <fullName evidence="3">Ankyrin repeat protein</fullName>
    </recommendedName>
</protein>
<dbReference type="InterPro" id="IPR036770">
    <property type="entry name" value="Ankyrin_rpt-contain_sf"/>
</dbReference>
<reference evidence="1" key="1">
    <citation type="submission" date="2020-03" db="EMBL/GenBank/DDBJ databases">
        <title>Hybrid Assembly of Korean Phytophthora infestans isolates.</title>
        <authorList>
            <person name="Prokchorchik M."/>
            <person name="Lee Y."/>
            <person name="Seo J."/>
            <person name="Cho J.-H."/>
            <person name="Park Y.-E."/>
            <person name="Jang D.-C."/>
            <person name="Im J.-S."/>
            <person name="Choi J.-G."/>
            <person name="Park H.-J."/>
            <person name="Lee G.-B."/>
            <person name="Lee Y.-G."/>
            <person name="Hong S.-Y."/>
            <person name="Cho K."/>
            <person name="Sohn K.H."/>
        </authorList>
    </citation>
    <scope>NUCLEOTIDE SEQUENCE</scope>
    <source>
        <strain evidence="1">KR_2_A2</strain>
    </source>
</reference>
<proteinExistence type="predicted"/>
<gene>
    <name evidence="1" type="ORF">GN958_ATG18693</name>
</gene>
<accession>A0A8S9TTH8</accession>
<dbReference type="PANTHER" id="PTHR46586:SF3">
    <property type="entry name" value="ANKYRIN REPEAT-CONTAINING PROTEIN"/>
    <property type="match status" value="1"/>
</dbReference>
<evidence type="ECO:0008006" key="3">
    <source>
        <dbReference type="Google" id="ProtNLM"/>
    </source>
</evidence>
<dbReference type="SUPFAM" id="SSF140860">
    <property type="entry name" value="Pseudo ankyrin repeat-like"/>
    <property type="match status" value="1"/>
</dbReference>
<dbReference type="AlphaFoldDB" id="A0A8S9TTH8"/>
<dbReference type="InterPro" id="IPR052050">
    <property type="entry name" value="SecEffector_AnkRepeat"/>
</dbReference>
<sequence length="323" mass="36243">GCSAEAIQNAVTEGHLAVVHWLHLHYPEHAIDEWAGNTQLFEIRWRVYAVLQHQRDFYALHHVSTLISSVFGPPPCLSINHACSFGSTKLLDWIWYSSCLSAADRPSTWSLYNYLRSDLHYNRDQFQRSLEVAVRHKDLAVVEWLFAHIPGLDVPPEVVKSAASAGNLPILQFLLANDANVEGKDRKSLKKRKVVANDGEIKAEKKQPSAPGGGHVVHWSADVMMHWRLMTSTLYSGYMKICPTETLREIDRKIRTSLGKGDLEVAEILMPKGKCVLDYASCASVATIEMLLGCGYIKRDQDLANLTIENLALLGRVDLMQQI</sequence>